<name>A0A2U1THW1_9MICO</name>
<feature type="transmembrane region" description="Helical" evidence="5">
    <location>
        <begin position="74"/>
        <end position="94"/>
    </location>
</feature>
<evidence type="ECO:0000313" key="6">
    <source>
        <dbReference type="EMBL" id="PWC08465.1"/>
    </source>
</evidence>
<feature type="transmembrane region" description="Helical" evidence="5">
    <location>
        <begin position="6"/>
        <end position="26"/>
    </location>
</feature>
<evidence type="ECO:0000256" key="4">
    <source>
        <dbReference type="ARBA" id="ARBA00023136"/>
    </source>
</evidence>
<reference evidence="7" key="1">
    <citation type="submission" date="2018-04" db="EMBL/GenBank/DDBJ databases">
        <authorList>
            <person name="Liu S."/>
            <person name="Wang Z."/>
            <person name="Li J."/>
        </authorList>
    </citation>
    <scope>NUCLEOTIDE SEQUENCE [LARGE SCALE GENOMIC DNA]</scope>
    <source>
        <strain evidence="7">622</strain>
    </source>
</reference>
<feature type="transmembrane region" description="Helical" evidence="5">
    <location>
        <begin position="47"/>
        <end position="68"/>
    </location>
</feature>
<gene>
    <name evidence="6" type="ORF">DF223_03830</name>
</gene>
<protein>
    <recommendedName>
        <fullName evidence="8">DoxX family protein</fullName>
    </recommendedName>
</protein>
<sequence length="126" mass="13093">MDLALWITAGLLAAVFLIAGANKVFIPYEKLARMPGAGWANDFSARFVKGLGTVEILGAIGLVLPASVGIAPVLVPLAAVGLAIIMAGAAVVSFRRGEKLHAVLNLIYLAMALFVAWGRFGPESFG</sequence>
<feature type="transmembrane region" description="Helical" evidence="5">
    <location>
        <begin position="101"/>
        <end position="120"/>
    </location>
</feature>
<keyword evidence="4 5" id="KW-0472">Membrane</keyword>
<comment type="caution">
    <text evidence="6">The sequence shown here is derived from an EMBL/GenBank/DDBJ whole genome shotgun (WGS) entry which is preliminary data.</text>
</comment>
<keyword evidence="3 5" id="KW-1133">Transmembrane helix</keyword>
<proteinExistence type="predicted"/>
<evidence type="ECO:0000313" key="7">
    <source>
        <dbReference type="Proteomes" id="UP000244962"/>
    </source>
</evidence>
<dbReference type="Pfam" id="PF13564">
    <property type="entry name" value="DoxX_2"/>
    <property type="match status" value="1"/>
</dbReference>
<accession>A0A2U1THW1</accession>
<evidence type="ECO:0000256" key="3">
    <source>
        <dbReference type="ARBA" id="ARBA00022989"/>
    </source>
</evidence>
<dbReference type="GO" id="GO:0016020">
    <property type="term" value="C:membrane"/>
    <property type="evidence" value="ECO:0007669"/>
    <property type="project" value="UniProtKB-SubCell"/>
</dbReference>
<dbReference type="AlphaFoldDB" id="A0A2U1THW1"/>
<comment type="subcellular location">
    <subcellularLocation>
        <location evidence="1">Membrane</location>
        <topology evidence="1">Multi-pass membrane protein</topology>
    </subcellularLocation>
</comment>
<evidence type="ECO:0008006" key="8">
    <source>
        <dbReference type="Google" id="ProtNLM"/>
    </source>
</evidence>
<dbReference type="Proteomes" id="UP000244962">
    <property type="component" value="Unassembled WGS sequence"/>
</dbReference>
<dbReference type="InterPro" id="IPR032808">
    <property type="entry name" value="DoxX"/>
</dbReference>
<keyword evidence="2 5" id="KW-0812">Transmembrane</keyword>
<dbReference type="EMBL" id="QEFB01000001">
    <property type="protein sequence ID" value="PWC08465.1"/>
    <property type="molecule type" value="Genomic_DNA"/>
</dbReference>
<evidence type="ECO:0000256" key="2">
    <source>
        <dbReference type="ARBA" id="ARBA00022692"/>
    </source>
</evidence>
<dbReference type="RefSeq" id="WP_108962203.1">
    <property type="nucleotide sequence ID" value="NZ_QEFB01000001.1"/>
</dbReference>
<organism evidence="6 7">
    <name type="scientific">Mycetocola zhujimingii</name>
    <dbReference type="NCBI Taxonomy" id="2079792"/>
    <lineage>
        <taxon>Bacteria</taxon>
        <taxon>Bacillati</taxon>
        <taxon>Actinomycetota</taxon>
        <taxon>Actinomycetes</taxon>
        <taxon>Micrococcales</taxon>
        <taxon>Microbacteriaceae</taxon>
        <taxon>Mycetocola</taxon>
    </lineage>
</organism>
<keyword evidence="7" id="KW-1185">Reference proteome</keyword>
<evidence type="ECO:0000256" key="1">
    <source>
        <dbReference type="ARBA" id="ARBA00004141"/>
    </source>
</evidence>
<evidence type="ECO:0000256" key="5">
    <source>
        <dbReference type="SAM" id="Phobius"/>
    </source>
</evidence>